<organism evidence="2 3">
    <name type="scientific">Xenorhabdus lircayensis</name>
    <dbReference type="NCBI Taxonomy" id="2763499"/>
    <lineage>
        <taxon>Bacteria</taxon>
        <taxon>Pseudomonadati</taxon>
        <taxon>Pseudomonadota</taxon>
        <taxon>Gammaproteobacteria</taxon>
        <taxon>Enterobacterales</taxon>
        <taxon>Morganellaceae</taxon>
        <taxon>Xenorhabdus</taxon>
    </lineage>
</organism>
<dbReference type="RefSeq" id="WP_198689314.1">
    <property type="nucleotide sequence ID" value="NZ_CAWPUD010000025.1"/>
</dbReference>
<feature type="transmembrane region" description="Helical" evidence="1">
    <location>
        <begin position="214"/>
        <end position="241"/>
    </location>
</feature>
<name>A0ABS0U6W2_9GAMM</name>
<proteinExistence type="predicted"/>
<keyword evidence="1" id="KW-0812">Transmembrane</keyword>
<comment type="caution">
    <text evidence="2">The sequence shown here is derived from an EMBL/GenBank/DDBJ whole genome shotgun (WGS) entry which is preliminary data.</text>
</comment>
<evidence type="ECO:0000256" key="1">
    <source>
        <dbReference type="SAM" id="Phobius"/>
    </source>
</evidence>
<gene>
    <name evidence="2" type="ORF">H8A87_07285</name>
</gene>
<protein>
    <recommendedName>
        <fullName evidence="4">Transmembrane protein</fullName>
    </recommendedName>
</protein>
<dbReference type="NCBIfam" id="NF041043">
    <property type="entry name" value="BPSS1780_fam"/>
    <property type="match status" value="1"/>
</dbReference>
<evidence type="ECO:0000313" key="3">
    <source>
        <dbReference type="Proteomes" id="UP000696184"/>
    </source>
</evidence>
<feature type="transmembrane region" description="Helical" evidence="1">
    <location>
        <begin position="47"/>
        <end position="67"/>
    </location>
</feature>
<evidence type="ECO:0008006" key="4">
    <source>
        <dbReference type="Google" id="ProtNLM"/>
    </source>
</evidence>
<dbReference type="Proteomes" id="UP000696184">
    <property type="component" value="Unassembled WGS sequence"/>
</dbReference>
<dbReference type="InterPro" id="IPR047798">
    <property type="entry name" value="BPSS1780-like"/>
</dbReference>
<keyword evidence="1" id="KW-1133">Transmembrane helix</keyword>
<feature type="transmembrane region" description="Helical" evidence="1">
    <location>
        <begin position="112"/>
        <end position="136"/>
    </location>
</feature>
<dbReference type="EMBL" id="JACOII010000028">
    <property type="protein sequence ID" value="MBI6548526.1"/>
    <property type="molecule type" value="Genomic_DNA"/>
</dbReference>
<evidence type="ECO:0000313" key="2">
    <source>
        <dbReference type="EMBL" id="MBI6548526.1"/>
    </source>
</evidence>
<sequence>MDNQNLEKISNDSTNDDYVFISNGQTVSVSTAIGWIGDAWDFISPRLGMWVLMGIIYGAITLGIALIPYLGFILSNLLEPLFIAGIIAVCETQRTTGKFELERLFYGFQYKFGVLLAVGMVVCGIKLLGYLTAALIDGDDLYQVIFSGISLYDDYNSITFDDGSSSSFLSLFAILISLFLSTAYSWFAPTLIVLNNFNVGKALSTSLNAICKNLLGTLLFCLFIGLLIFVSAIPFLLGLLFTTPLHMAAYYSSYRNVFYKKEKNTEK</sequence>
<feature type="transmembrane region" description="Helical" evidence="1">
    <location>
        <begin position="168"/>
        <end position="194"/>
    </location>
</feature>
<keyword evidence="3" id="KW-1185">Reference proteome</keyword>
<keyword evidence="1" id="KW-0472">Membrane</keyword>
<accession>A0ABS0U6W2</accession>
<reference evidence="2 3" key="1">
    <citation type="submission" date="2020-08" db="EMBL/GenBank/DDBJ databases">
        <title>Description of Xenorhabdus lircayensis sp. nov., the symbiotic bacterium associated with the entomopathogenic nematode Steirnernema unicornum.</title>
        <authorList>
            <person name="Castaneda-Alvarez C."/>
            <person name="Prodan S."/>
            <person name="Zamorano A."/>
            <person name="San-Blas E."/>
            <person name="Aballay E."/>
        </authorList>
    </citation>
    <scope>NUCLEOTIDE SEQUENCE [LARGE SCALE GENOMIC DNA]</scope>
    <source>
        <strain evidence="2 3">VLS</strain>
    </source>
</reference>